<dbReference type="GO" id="GO:0005634">
    <property type="term" value="C:nucleus"/>
    <property type="evidence" value="ECO:0007669"/>
    <property type="project" value="TreeGrafter"/>
</dbReference>
<dbReference type="GO" id="GO:0010305">
    <property type="term" value="P:leaf vascular tissue pattern formation"/>
    <property type="evidence" value="ECO:0007669"/>
    <property type="project" value="TreeGrafter"/>
</dbReference>
<evidence type="ECO:0000313" key="1">
    <source>
        <dbReference type="EMBL" id="JAE37515.1"/>
    </source>
</evidence>
<accession>A0A0A9HK07</accession>
<dbReference type="InterPro" id="IPR052957">
    <property type="entry name" value="Auxin_embryo_med"/>
</dbReference>
<proteinExistence type="predicted"/>
<name>A0A0A9HK07_ARUDO</name>
<dbReference type="AlphaFoldDB" id="A0A0A9HK07"/>
<reference evidence="1" key="1">
    <citation type="submission" date="2014-09" db="EMBL/GenBank/DDBJ databases">
        <authorList>
            <person name="Magalhaes I.L.F."/>
            <person name="Oliveira U."/>
            <person name="Santos F.R."/>
            <person name="Vidigal T.H.D.A."/>
            <person name="Brescovit A.D."/>
            <person name="Santos A.J."/>
        </authorList>
    </citation>
    <scope>NUCLEOTIDE SEQUENCE</scope>
    <source>
        <tissue evidence="1">Shoot tissue taken approximately 20 cm above the soil surface</tissue>
    </source>
</reference>
<sequence length="140" mass="16062">MNHGSDPLLFELKKWRQFFEEMGVTDFVQVVKLEKNVRQVDTSLAGSHSHGDISVTPCIVYDWESPELASILSAFSSKICRENCIYLLELLDKFWDDYYSAKARSLTNATHCGENKTVESSFLKCIRSFKWIASGIQHFT</sequence>
<organism evidence="1">
    <name type="scientific">Arundo donax</name>
    <name type="common">Giant reed</name>
    <name type="synonym">Donax arundinaceus</name>
    <dbReference type="NCBI Taxonomy" id="35708"/>
    <lineage>
        <taxon>Eukaryota</taxon>
        <taxon>Viridiplantae</taxon>
        <taxon>Streptophyta</taxon>
        <taxon>Embryophyta</taxon>
        <taxon>Tracheophyta</taxon>
        <taxon>Spermatophyta</taxon>
        <taxon>Magnoliopsida</taxon>
        <taxon>Liliopsida</taxon>
        <taxon>Poales</taxon>
        <taxon>Poaceae</taxon>
        <taxon>PACMAD clade</taxon>
        <taxon>Arundinoideae</taxon>
        <taxon>Arundineae</taxon>
        <taxon>Arundo</taxon>
    </lineage>
</organism>
<dbReference type="EMBL" id="GBRH01160381">
    <property type="protein sequence ID" value="JAE37515.1"/>
    <property type="molecule type" value="Transcribed_RNA"/>
</dbReference>
<dbReference type="PANTHER" id="PTHR32387">
    <property type="entry name" value="WU:FJ29H11"/>
    <property type="match status" value="1"/>
</dbReference>
<reference evidence="1" key="2">
    <citation type="journal article" date="2015" name="Data Brief">
        <title>Shoot transcriptome of the giant reed, Arundo donax.</title>
        <authorList>
            <person name="Barrero R.A."/>
            <person name="Guerrero F.D."/>
            <person name="Moolhuijzen P."/>
            <person name="Goolsby J.A."/>
            <person name="Tidwell J."/>
            <person name="Bellgard S.E."/>
            <person name="Bellgard M.I."/>
        </authorList>
    </citation>
    <scope>NUCLEOTIDE SEQUENCE</scope>
    <source>
        <tissue evidence="1">Shoot tissue taken approximately 20 cm above the soil surface</tissue>
    </source>
</reference>
<dbReference type="GO" id="GO:0048364">
    <property type="term" value="P:root development"/>
    <property type="evidence" value="ECO:0007669"/>
    <property type="project" value="TreeGrafter"/>
</dbReference>
<protein>
    <submittedName>
        <fullName evidence="1">Uncharacterized protein</fullName>
    </submittedName>
</protein>
<dbReference type="PANTHER" id="PTHR32387:SF0">
    <property type="entry name" value="PROTEIN NO VEIN"/>
    <property type="match status" value="1"/>
</dbReference>
<dbReference type="GO" id="GO:0009793">
    <property type="term" value="P:embryo development ending in seed dormancy"/>
    <property type="evidence" value="ECO:0007669"/>
    <property type="project" value="TreeGrafter"/>
</dbReference>